<proteinExistence type="predicted"/>
<dbReference type="Proteomes" id="UP000011566">
    <property type="component" value="Unassembled WGS sequence"/>
</dbReference>
<accession>M0M9E9</accession>
<keyword evidence="2" id="KW-1185">Reference proteome</keyword>
<protein>
    <submittedName>
        <fullName evidence="1">Uncharacterized protein</fullName>
    </submittedName>
</protein>
<reference evidence="1 2" key="1">
    <citation type="journal article" date="2014" name="PLoS Genet.">
        <title>Phylogenetically driven sequencing of extremely halophilic archaea reveals strategies for static and dynamic osmo-response.</title>
        <authorList>
            <person name="Becker E.A."/>
            <person name="Seitzer P.M."/>
            <person name="Tritt A."/>
            <person name="Larsen D."/>
            <person name="Krusor M."/>
            <person name="Yao A.I."/>
            <person name="Wu D."/>
            <person name="Madern D."/>
            <person name="Eisen J.A."/>
            <person name="Darling A.E."/>
            <person name="Facciotti M.T."/>
        </authorList>
    </citation>
    <scope>NUCLEOTIDE SEQUENCE [LARGE SCALE GENOMIC DNA]</scope>
    <source>
        <strain evidence="1 2">100A6</strain>
    </source>
</reference>
<dbReference type="AlphaFoldDB" id="M0M9E9"/>
<dbReference type="EMBL" id="AOMB01000003">
    <property type="protein sequence ID" value="EMA41963.1"/>
    <property type="molecule type" value="Genomic_DNA"/>
</dbReference>
<comment type="caution">
    <text evidence="1">The sequence shown here is derived from an EMBL/GenBank/DDBJ whole genome shotgun (WGS) entry which is preliminary data.</text>
</comment>
<sequence length="66" mass="7364">MLNIDEAAVVQGFDGVVDTRSGDVTDIGDVFGGPPSKLNESDERVRFVFRETELFELRDSSLTWID</sequence>
<organism evidence="1 2">
    <name type="scientific">Halococcus hamelinensis 100A6</name>
    <dbReference type="NCBI Taxonomy" id="1132509"/>
    <lineage>
        <taxon>Archaea</taxon>
        <taxon>Methanobacteriati</taxon>
        <taxon>Methanobacteriota</taxon>
        <taxon>Stenosarchaea group</taxon>
        <taxon>Halobacteria</taxon>
        <taxon>Halobacteriales</taxon>
        <taxon>Halococcaceae</taxon>
        <taxon>Halococcus</taxon>
    </lineage>
</organism>
<evidence type="ECO:0000313" key="1">
    <source>
        <dbReference type="EMBL" id="EMA41963.1"/>
    </source>
</evidence>
<evidence type="ECO:0000313" key="2">
    <source>
        <dbReference type="Proteomes" id="UP000011566"/>
    </source>
</evidence>
<gene>
    <name evidence="1" type="ORF">C447_00195</name>
</gene>
<name>M0M9E9_9EURY</name>